<gene>
    <name evidence="1" type="ORF">ILEXP_LOCUS8897</name>
</gene>
<keyword evidence="2" id="KW-1185">Reference proteome</keyword>
<evidence type="ECO:0000313" key="1">
    <source>
        <dbReference type="EMBL" id="CAK9141320.1"/>
    </source>
</evidence>
<evidence type="ECO:0000313" key="2">
    <source>
        <dbReference type="Proteomes" id="UP001642360"/>
    </source>
</evidence>
<dbReference type="Proteomes" id="UP001642360">
    <property type="component" value="Unassembled WGS sequence"/>
</dbReference>
<protein>
    <submittedName>
        <fullName evidence="1">Uncharacterized protein</fullName>
    </submittedName>
</protein>
<accession>A0ABC8R8L9</accession>
<dbReference type="AlphaFoldDB" id="A0ABC8R8L9"/>
<organism evidence="1 2">
    <name type="scientific">Ilex paraguariensis</name>
    <name type="common">yerba mate</name>
    <dbReference type="NCBI Taxonomy" id="185542"/>
    <lineage>
        <taxon>Eukaryota</taxon>
        <taxon>Viridiplantae</taxon>
        <taxon>Streptophyta</taxon>
        <taxon>Embryophyta</taxon>
        <taxon>Tracheophyta</taxon>
        <taxon>Spermatophyta</taxon>
        <taxon>Magnoliopsida</taxon>
        <taxon>eudicotyledons</taxon>
        <taxon>Gunneridae</taxon>
        <taxon>Pentapetalae</taxon>
        <taxon>asterids</taxon>
        <taxon>campanulids</taxon>
        <taxon>Aquifoliales</taxon>
        <taxon>Aquifoliaceae</taxon>
        <taxon>Ilex</taxon>
    </lineage>
</organism>
<sequence>MVTTILAVPLSASEHEDKATWEASTSGHYSVKSKYHLAVKLSDSQRAHMVAHLTKCESLPVDWFLNPPFHALPQIQKDVRVGIG</sequence>
<reference evidence="1 2" key="1">
    <citation type="submission" date="2024-02" db="EMBL/GenBank/DDBJ databases">
        <authorList>
            <person name="Vignale AGUSTIN F."/>
            <person name="Sosa J E."/>
            <person name="Modenutti C."/>
        </authorList>
    </citation>
    <scope>NUCLEOTIDE SEQUENCE [LARGE SCALE GENOMIC DNA]</scope>
</reference>
<name>A0ABC8R8L9_9AQUA</name>
<proteinExistence type="predicted"/>
<dbReference type="EMBL" id="CAUOFW020001125">
    <property type="protein sequence ID" value="CAK9141320.1"/>
    <property type="molecule type" value="Genomic_DNA"/>
</dbReference>
<comment type="caution">
    <text evidence="1">The sequence shown here is derived from an EMBL/GenBank/DDBJ whole genome shotgun (WGS) entry which is preliminary data.</text>
</comment>